<dbReference type="RefSeq" id="XP_041161104.1">
    <property type="nucleotide sequence ID" value="XM_041302811.1"/>
</dbReference>
<evidence type="ECO:0000313" key="3">
    <source>
        <dbReference type="EMBL" id="KAG1795152.1"/>
    </source>
</evidence>
<dbReference type="OrthoDB" id="2653295at2759"/>
<evidence type="ECO:0000256" key="2">
    <source>
        <dbReference type="SAM" id="MobiDB-lite"/>
    </source>
</evidence>
<evidence type="ECO:0000313" key="4">
    <source>
        <dbReference type="Proteomes" id="UP000719766"/>
    </source>
</evidence>
<organism evidence="3 4">
    <name type="scientific">Suillus plorans</name>
    <dbReference type="NCBI Taxonomy" id="116603"/>
    <lineage>
        <taxon>Eukaryota</taxon>
        <taxon>Fungi</taxon>
        <taxon>Dikarya</taxon>
        <taxon>Basidiomycota</taxon>
        <taxon>Agaricomycotina</taxon>
        <taxon>Agaricomycetes</taxon>
        <taxon>Agaricomycetidae</taxon>
        <taxon>Boletales</taxon>
        <taxon>Suillineae</taxon>
        <taxon>Suillaceae</taxon>
        <taxon>Suillus</taxon>
    </lineage>
</organism>
<protein>
    <submittedName>
        <fullName evidence="3">Uncharacterized protein</fullName>
    </submittedName>
</protein>
<comment type="caution">
    <text evidence="3">The sequence shown here is derived from an EMBL/GenBank/DDBJ whole genome shotgun (WGS) entry which is preliminary data.</text>
</comment>
<dbReference type="EMBL" id="JABBWE010000023">
    <property type="protein sequence ID" value="KAG1795152.1"/>
    <property type="molecule type" value="Genomic_DNA"/>
</dbReference>
<keyword evidence="4" id="KW-1185">Reference proteome</keyword>
<name>A0A9P7ARV9_9AGAM</name>
<reference evidence="3" key="1">
    <citation type="journal article" date="2020" name="New Phytol.">
        <title>Comparative genomics reveals dynamic genome evolution in host specialist ectomycorrhizal fungi.</title>
        <authorList>
            <person name="Lofgren L.A."/>
            <person name="Nguyen N.H."/>
            <person name="Vilgalys R."/>
            <person name="Ruytinx J."/>
            <person name="Liao H.L."/>
            <person name="Branco S."/>
            <person name="Kuo A."/>
            <person name="LaButti K."/>
            <person name="Lipzen A."/>
            <person name="Andreopoulos W."/>
            <person name="Pangilinan J."/>
            <person name="Riley R."/>
            <person name="Hundley H."/>
            <person name="Na H."/>
            <person name="Barry K."/>
            <person name="Grigoriev I.V."/>
            <person name="Stajich J.E."/>
            <person name="Kennedy P.G."/>
        </authorList>
    </citation>
    <scope>NUCLEOTIDE SEQUENCE</scope>
    <source>
        <strain evidence="3">S12</strain>
    </source>
</reference>
<dbReference type="Proteomes" id="UP000719766">
    <property type="component" value="Unassembled WGS sequence"/>
</dbReference>
<sequence>MSASVSLQLLQKARHPPALSSVRLLSSLHVFLHIQHIDIFNIFIHSTMPPDMQQHTSIPSYDQFRPPSPAKGQRKGKVRSFLPSFVDRAIFRAKPVAHRDTAELHPEVDPATNVDYLATKSRILPHLKAQLDCTETRKSRTENRVLRTSLVTVDKERKAAPQALDEAQRHSRAVQDHLKMMQSEVPEIIRSYDFNINGLNMRQGAQVTKLQSKLFNQDEQIAHPEGFEISSPLVETVSRKTSTRKISSGSQADIGSQGCVLEVQAIAEHLSKPQSIEPAVAVKRNSTTKHETERRGNLIKRQRNVGHDASERRKDDDPFASEPNLAPHRKIRNILADARDKTLAAILELKDIRRKEDGQQSSQACHGPRIESTAFQDIRRLLADVRESGARTQATISEMKDARPKKDKQRPSQACHGHEAEFAVYQDQIAALTSERDTLSRELERSTRMANSNAFLLNSVELQAQRLLSEHDALILEHQQEKARSQQQIRELEIRLEETTASASRARGRYKAERKQLLEVEEQLKLERTQSAQNHADHLDETLMLFRENAEQANLIETLNRDFAEQRTTLQKVHIRLDLANNAQAIMKRKLQKMEITSQQAQENAKLLHSTPPKAHANIIRNLSKPLSQNGPRQVLHPRSPLVTQEIVKNEKVQLPVAATGTSSSSPSSTHKVDGVTSQHARGMLSSPSNNPPVARPSQRDPPNDNLDISTVSIFSDDGVDLLLEPSEDVIAEGNGLATLYSMLSVVRMYAPSPIRGPPEIQPRRRNVDPLKITAHPDDMAKSDSVAVGKTWSLFHL</sequence>
<proteinExistence type="predicted"/>
<feature type="region of interest" description="Disordered" evidence="2">
    <location>
        <begin position="282"/>
        <end position="325"/>
    </location>
</feature>
<accession>A0A9P7ARV9</accession>
<keyword evidence="1" id="KW-0175">Coiled coil</keyword>
<feature type="region of interest" description="Disordered" evidence="2">
    <location>
        <begin position="54"/>
        <end position="77"/>
    </location>
</feature>
<dbReference type="GeneID" id="64596575"/>
<feature type="compositionally biased region" description="Basic and acidic residues" evidence="2">
    <location>
        <begin position="305"/>
        <end position="317"/>
    </location>
</feature>
<dbReference type="AlphaFoldDB" id="A0A9P7ARV9"/>
<feature type="coiled-coil region" evidence="1">
    <location>
        <begin position="422"/>
        <end position="530"/>
    </location>
</feature>
<gene>
    <name evidence="3" type="ORF">HD556DRAFT_1366309</name>
</gene>
<evidence type="ECO:0000256" key="1">
    <source>
        <dbReference type="SAM" id="Coils"/>
    </source>
</evidence>
<feature type="region of interest" description="Disordered" evidence="2">
    <location>
        <begin position="658"/>
        <end position="708"/>
    </location>
</feature>